<evidence type="ECO:0000259" key="8">
    <source>
        <dbReference type="PROSITE" id="PS51934"/>
    </source>
</evidence>
<feature type="region of interest" description="Disordered" evidence="6">
    <location>
        <begin position="283"/>
        <end position="339"/>
    </location>
</feature>
<evidence type="ECO:0000256" key="7">
    <source>
        <dbReference type="SAM" id="Phobius"/>
    </source>
</evidence>
<dbReference type="PROSITE" id="PS51934">
    <property type="entry name" value="LRAT"/>
    <property type="match status" value="1"/>
</dbReference>
<evidence type="ECO:0000256" key="3">
    <source>
        <dbReference type="ARBA" id="ARBA00022679"/>
    </source>
</evidence>
<feature type="region of interest" description="Disordered" evidence="6">
    <location>
        <begin position="206"/>
        <end position="236"/>
    </location>
</feature>
<feature type="region of interest" description="Disordered" evidence="6">
    <location>
        <begin position="167"/>
        <end position="191"/>
    </location>
</feature>
<evidence type="ECO:0000256" key="6">
    <source>
        <dbReference type="SAM" id="MobiDB-lite"/>
    </source>
</evidence>
<dbReference type="KEGG" id="ccp:CHC_T00003248001"/>
<name>R7Q7T2_CHOCR</name>
<dbReference type="GO" id="GO:0070292">
    <property type="term" value="P:N-acylphosphatidylethanolamine metabolic process"/>
    <property type="evidence" value="ECO:0007669"/>
    <property type="project" value="TreeGrafter"/>
</dbReference>
<dbReference type="RefSeq" id="XP_005714421.1">
    <property type="nucleotide sequence ID" value="XM_005714364.1"/>
</dbReference>
<evidence type="ECO:0000256" key="2">
    <source>
        <dbReference type="ARBA" id="ARBA00013278"/>
    </source>
</evidence>
<proteinExistence type="inferred from homology"/>
<evidence type="ECO:0000256" key="4">
    <source>
        <dbReference type="ARBA" id="ARBA00022801"/>
    </source>
</evidence>
<dbReference type="EC" id="3.1.1.4" evidence="2"/>
<sequence length="339" mass="36505">MSQIAAWRGPDFGLLGYWHHGVMCPDGTVIHYTTGSHLRDKVQPRSKRRAKIIRTNLDNFRKDAPAIYDVVPGPTAPRLPVEEAVARAESRLGEATYNLLFNNCETFANWCVSGEGKSRQIGHHMRYVARGFVPFGLPGAVVGIFASAFKMSVGDVRRQRMKIRGLLGGKDDDEKADEAAEETEADVPGESAEMLDEQNENFIEGTASKSAKTLPATPSASAKTLADTPAKKSGKTPAITRKKTFIARAKSAKLPTSIARGESWDMLQDLKDAAVNVIGGKAPRRASVAVPRAQSTSNLTKGGGKMANKPREKPVDIPTEDEIVPNPVAASVTSSKSLA</sequence>
<dbReference type="GO" id="GO:0004623">
    <property type="term" value="F:phospholipase A2 activity"/>
    <property type="evidence" value="ECO:0007669"/>
    <property type="project" value="UniProtKB-EC"/>
</dbReference>
<dbReference type="Pfam" id="PF04970">
    <property type="entry name" value="LRAT"/>
    <property type="match status" value="1"/>
</dbReference>
<dbReference type="GeneID" id="17322136"/>
<dbReference type="PANTHER" id="PTHR13943:SF77">
    <property type="entry name" value="LRAT DOMAIN-CONTAINING PROTEIN"/>
    <property type="match status" value="1"/>
</dbReference>
<comment type="similarity">
    <text evidence="1">Belongs to the H-rev107 family.</text>
</comment>
<keyword evidence="3" id="KW-0808">Transferase</keyword>
<keyword evidence="7" id="KW-0812">Transmembrane</keyword>
<dbReference type="GO" id="GO:0005737">
    <property type="term" value="C:cytoplasm"/>
    <property type="evidence" value="ECO:0007669"/>
    <property type="project" value="TreeGrafter"/>
</dbReference>
<dbReference type="Proteomes" id="UP000012073">
    <property type="component" value="Unassembled WGS sequence"/>
</dbReference>
<evidence type="ECO:0000313" key="10">
    <source>
        <dbReference type="Proteomes" id="UP000012073"/>
    </source>
</evidence>
<keyword evidence="10" id="KW-1185">Reference proteome</keyword>
<dbReference type="Gramene" id="CDF34602">
    <property type="protein sequence ID" value="CDF34602"/>
    <property type="gene ID" value="CHC_T00003248001"/>
</dbReference>
<feature type="compositionally biased region" description="Acidic residues" evidence="6">
    <location>
        <begin position="174"/>
        <end position="191"/>
    </location>
</feature>
<feature type="transmembrane region" description="Helical" evidence="7">
    <location>
        <begin position="127"/>
        <end position="149"/>
    </location>
</feature>
<organism evidence="9 10">
    <name type="scientific">Chondrus crispus</name>
    <name type="common">Carrageen Irish moss</name>
    <name type="synonym">Polymorpha crispa</name>
    <dbReference type="NCBI Taxonomy" id="2769"/>
    <lineage>
        <taxon>Eukaryota</taxon>
        <taxon>Rhodophyta</taxon>
        <taxon>Florideophyceae</taxon>
        <taxon>Rhodymeniophycidae</taxon>
        <taxon>Gigartinales</taxon>
        <taxon>Gigartinaceae</taxon>
        <taxon>Chondrus</taxon>
    </lineage>
</organism>
<dbReference type="OrthoDB" id="421951at2759"/>
<evidence type="ECO:0000256" key="1">
    <source>
        <dbReference type="ARBA" id="ARBA00007824"/>
    </source>
</evidence>
<evidence type="ECO:0000313" key="9">
    <source>
        <dbReference type="EMBL" id="CDF34602.1"/>
    </source>
</evidence>
<keyword evidence="7" id="KW-0472">Membrane</keyword>
<keyword evidence="4" id="KW-0378">Hydrolase</keyword>
<gene>
    <name evidence="9" type="ORF">CHC_T00003248001</name>
</gene>
<dbReference type="AlphaFoldDB" id="R7Q7T2"/>
<keyword evidence="7" id="KW-1133">Transmembrane helix</keyword>
<evidence type="ECO:0000256" key="5">
    <source>
        <dbReference type="ARBA" id="ARBA00023098"/>
    </source>
</evidence>
<accession>R7Q7T2</accession>
<dbReference type="InterPro" id="IPR007053">
    <property type="entry name" value="LRAT_dom"/>
</dbReference>
<feature type="compositionally biased region" description="Polar residues" evidence="6">
    <location>
        <begin position="207"/>
        <end position="222"/>
    </location>
</feature>
<reference evidence="10" key="1">
    <citation type="journal article" date="2013" name="Proc. Natl. Acad. Sci. U.S.A.">
        <title>Genome structure and metabolic features in the red seaweed Chondrus crispus shed light on evolution of the Archaeplastida.</title>
        <authorList>
            <person name="Collen J."/>
            <person name="Porcel B."/>
            <person name="Carre W."/>
            <person name="Ball S.G."/>
            <person name="Chaparro C."/>
            <person name="Tonon T."/>
            <person name="Barbeyron T."/>
            <person name="Michel G."/>
            <person name="Noel B."/>
            <person name="Valentin K."/>
            <person name="Elias M."/>
            <person name="Artiguenave F."/>
            <person name="Arun A."/>
            <person name="Aury J.M."/>
            <person name="Barbosa-Neto J.F."/>
            <person name="Bothwell J.H."/>
            <person name="Bouget F.Y."/>
            <person name="Brillet L."/>
            <person name="Cabello-Hurtado F."/>
            <person name="Capella-Gutierrez S."/>
            <person name="Charrier B."/>
            <person name="Cladiere L."/>
            <person name="Cock J.M."/>
            <person name="Coelho S.M."/>
            <person name="Colleoni C."/>
            <person name="Czjzek M."/>
            <person name="Da Silva C."/>
            <person name="Delage L."/>
            <person name="Denoeud F."/>
            <person name="Deschamps P."/>
            <person name="Dittami S.M."/>
            <person name="Gabaldon T."/>
            <person name="Gachon C.M."/>
            <person name="Groisillier A."/>
            <person name="Herve C."/>
            <person name="Jabbari K."/>
            <person name="Katinka M."/>
            <person name="Kloareg B."/>
            <person name="Kowalczyk N."/>
            <person name="Labadie K."/>
            <person name="Leblanc C."/>
            <person name="Lopez P.J."/>
            <person name="McLachlan D.H."/>
            <person name="Meslet-Cladiere L."/>
            <person name="Moustafa A."/>
            <person name="Nehr Z."/>
            <person name="Nyvall Collen P."/>
            <person name="Panaud O."/>
            <person name="Partensky F."/>
            <person name="Poulain J."/>
            <person name="Rensing S.A."/>
            <person name="Rousvoal S."/>
            <person name="Samson G."/>
            <person name="Symeonidi A."/>
            <person name="Weissenbach J."/>
            <person name="Zambounis A."/>
            <person name="Wincker P."/>
            <person name="Boyen C."/>
        </authorList>
    </citation>
    <scope>NUCLEOTIDE SEQUENCE [LARGE SCALE GENOMIC DNA]</scope>
    <source>
        <strain evidence="10">cv. Stackhouse</strain>
    </source>
</reference>
<dbReference type="PANTHER" id="PTHR13943">
    <property type="entry name" value="HRAS-LIKE SUPPRESSOR - RELATED"/>
    <property type="match status" value="1"/>
</dbReference>
<dbReference type="GO" id="GO:0008970">
    <property type="term" value="F:phospholipase A1 activity"/>
    <property type="evidence" value="ECO:0007669"/>
    <property type="project" value="TreeGrafter"/>
</dbReference>
<dbReference type="InterPro" id="IPR051496">
    <property type="entry name" value="H-rev107_PLA/AT"/>
</dbReference>
<dbReference type="EMBL" id="HG001702">
    <property type="protein sequence ID" value="CDF34602.1"/>
    <property type="molecule type" value="Genomic_DNA"/>
</dbReference>
<dbReference type="GO" id="GO:0016410">
    <property type="term" value="F:N-acyltransferase activity"/>
    <property type="evidence" value="ECO:0007669"/>
    <property type="project" value="TreeGrafter"/>
</dbReference>
<feature type="domain" description="LRAT" evidence="8">
    <location>
        <begin position="9"/>
        <end position="120"/>
    </location>
</feature>
<protein>
    <recommendedName>
        <fullName evidence="2">phospholipase A2</fullName>
        <ecNumber evidence="2">3.1.1.4</ecNumber>
    </recommendedName>
</protein>
<keyword evidence="5" id="KW-0443">Lipid metabolism</keyword>
<dbReference type="Gene3D" id="3.90.1720.10">
    <property type="entry name" value="endopeptidase domain like (from Nostoc punctiforme)"/>
    <property type="match status" value="1"/>
</dbReference>